<feature type="non-terminal residue" evidence="1">
    <location>
        <position position="1"/>
    </location>
</feature>
<comment type="caution">
    <text evidence="1">The sequence shown here is derived from an EMBL/GenBank/DDBJ whole genome shotgun (WGS) entry which is preliminary data.</text>
</comment>
<evidence type="ECO:0000313" key="1">
    <source>
        <dbReference type="EMBL" id="GMH58179.1"/>
    </source>
</evidence>
<keyword evidence="2" id="KW-1185">Reference proteome</keyword>
<protein>
    <submittedName>
        <fullName evidence="1">Uncharacterized protein</fullName>
    </submittedName>
</protein>
<proteinExistence type="predicted"/>
<accession>A0A9W6ZXB3</accession>
<sequence length="83" mass="8733">SDEEGNDIHNYNNPNYPGTITIHNTCPSPYSSNTPIQGSTLDTFGTVNGDAYSYSGCTEAGVGQQVTCQGATLSLHCWLTASS</sequence>
<dbReference type="Proteomes" id="UP001165082">
    <property type="component" value="Unassembled WGS sequence"/>
</dbReference>
<name>A0A9W6ZXB3_9STRA</name>
<dbReference type="AlphaFoldDB" id="A0A9W6ZXB3"/>
<organism evidence="1 2">
    <name type="scientific">Triparma retinervis</name>
    <dbReference type="NCBI Taxonomy" id="2557542"/>
    <lineage>
        <taxon>Eukaryota</taxon>
        <taxon>Sar</taxon>
        <taxon>Stramenopiles</taxon>
        <taxon>Ochrophyta</taxon>
        <taxon>Bolidophyceae</taxon>
        <taxon>Parmales</taxon>
        <taxon>Triparmaceae</taxon>
        <taxon>Triparma</taxon>
    </lineage>
</organism>
<gene>
    <name evidence="1" type="ORF">TrRE_jg10085</name>
</gene>
<evidence type="ECO:0000313" key="2">
    <source>
        <dbReference type="Proteomes" id="UP001165082"/>
    </source>
</evidence>
<reference evidence="1" key="1">
    <citation type="submission" date="2022-07" db="EMBL/GenBank/DDBJ databases">
        <title>Genome analysis of Parmales, a sister group of diatoms, reveals the evolutionary specialization of diatoms from phago-mixotrophs to photoautotrophs.</title>
        <authorList>
            <person name="Ban H."/>
            <person name="Sato S."/>
            <person name="Yoshikawa S."/>
            <person name="Kazumasa Y."/>
            <person name="Nakamura Y."/>
            <person name="Ichinomiya M."/>
            <person name="Saitoh K."/>
            <person name="Sato N."/>
            <person name="Blanc-Mathieu R."/>
            <person name="Endo H."/>
            <person name="Kuwata A."/>
            <person name="Ogata H."/>
        </authorList>
    </citation>
    <scope>NUCLEOTIDE SEQUENCE</scope>
</reference>
<dbReference type="EMBL" id="BRXZ01004980">
    <property type="protein sequence ID" value="GMH58179.1"/>
    <property type="molecule type" value="Genomic_DNA"/>
</dbReference>